<dbReference type="PANTHER" id="PTHR11022">
    <property type="entry name" value="PEPTIDOGLYCAN RECOGNITION PROTEIN"/>
    <property type="match status" value="1"/>
</dbReference>
<dbReference type="GO" id="GO:0008745">
    <property type="term" value="F:N-acetylmuramoyl-L-alanine amidase activity"/>
    <property type="evidence" value="ECO:0007669"/>
    <property type="project" value="InterPro"/>
</dbReference>
<dbReference type="AlphaFoldDB" id="M7AL80"/>
<dbReference type="EMBL" id="KB593326">
    <property type="protein sequence ID" value="EMP25219.1"/>
    <property type="molecule type" value="Genomic_DNA"/>
</dbReference>
<dbReference type="SMART" id="SM00644">
    <property type="entry name" value="Ami_2"/>
    <property type="match status" value="1"/>
</dbReference>
<sequence>MLLLTSVVWLLALCTVSLVGARPPKSRVPLRTPVPYVILHHTAGNRCYTPASPSRQRGGIQNYHMDYQRWPDIGYTFLIGEDGRVYEGRGWSTMGAHAKNWNQKSLGFSFLGNFSKSPQFHAPPGSPAEAWVLDGPVEFLWLD</sequence>
<accession>M7AL80</accession>
<dbReference type="CDD" id="cd06583">
    <property type="entry name" value="PGRP"/>
    <property type="match status" value="1"/>
</dbReference>
<keyword evidence="2" id="KW-0732">Signal</keyword>
<dbReference type="STRING" id="8469.M7AL80"/>
<feature type="signal peptide" evidence="2">
    <location>
        <begin position="1"/>
        <end position="21"/>
    </location>
</feature>
<reference evidence="6" key="1">
    <citation type="journal article" date="2013" name="Nat. Genet.">
        <title>The draft genomes of soft-shell turtle and green sea turtle yield insights into the development and evolution of the turtle-specific body plan.</title>
        <authorList>
            <person name="Wang Z."/>
            <person name="Pascual-Anaya J."/>
            <person name="Zadissa A."/>
            <person name="Li W."/>
            <person name="Niimura Y."/>
            <person name="Huang Z."/>
            <person name="Li C."/>
            <person name="White S."/>
            <person name="Xiong Z."/>
            <person name="Fang D."/>
            <person name="Wang B."/>
            <person name="Ming Y."/>
            <person name="Chen Y."/>
            <person name="Zheng Y."/>
            <person name="Kuraku S."/>
            <person name="Pignatelli M."/>
            <person name="Herrero J."/>
            <person name="Beal K."/>
            <person name="Nozawa M."/>
            <person name="Li Q."/>
            <person name="Wang J."/>
            <person name="Zhang H."/>
            <person name="Yu L."/>
            <person name="Shigenobu S."/>
            <person name="Wang J."/>
            <person name="Liu J."/>
            <person name="Flicek P."/>
            <person name="Searle S."/>
            <person name="Wang J."/>
            <person name="Kuratani S."/>
            <person name="Yin Y."/>
            <person name="Aken B."/>
            <person name="Zhang G."/>
            <person name="Irie N."/>
        </authorList>
    </citation>
    <scope>NUCLEOTIDE SEQUENCE [LARGE SCALE GENOMIC DNA]</scope>
</reference>
<evidence type="ECO:0000256" key="1">
    <source>
        <dbReference type="ARBA" id="ARBA00007553"/>
    </source>
</evidence>
<evidence type="ECO:0000259" key="3">
    <source>
        <dbReference type="SMART" id="SM00644"/>
    </source>
</evidence>
<feature type="domain" description="Peptidoglycan recognition protein family" evidence="4">
    <location>
        <begin position="11"/>
        <end position="138"/>
    </location>
</feature>
<organism evidence="5 6">
    <name type="scientific">Chelonia mydas</name>
    <name type="common">Green sea-turtle</name>
    <name type="synonym">Chelonia agassizi</name>
    <dbReference type="NCBI Taxonomy" id="8469"/>
    <lineage>
        <taxon>Eukaryota</taxon>
        <taxon>Metazoa</taxon>
        <taxon>Chordata</taxon>
        <taxon>Craniata</taxon>
        <taxon>Vertebrata</taxon>
        <taxon>Euteleostomi</taxon>
        <taxon>Archelosauria</taxon>
        <taxon>Testudinata</taxon>
        <taxon>Testudines</taxon>
        <taxon>Cryptodira</taxon>
        <taxon>Durocryptodira</taxon>
        <taxon>Americhelydia</taxon>
        <taxon>Chelonioidea</taxon>
        <taxon>Cheloniidae</taxon>
        <taxon>Chelonia</taxon>
    </lineage>
</organism>
<dbReference type="Gene3D" id="3.40.80.10">
    <property type="entry name" value="Peptidoglycan recognition protein-like"/>
    <property type="match status" value="1"/>
</dbReference>
<gene>
    <name evidence="5" type="ORF">UY3_17720</name>
</gene>
<dbReference type="InterPro" id="IPR002502">
    <property type="entry name" value="Amidase_domain"/>
</dbReference>
<dbReference type="InterPro" id="IPR036505">
    <property type="entry name" value="Amidase/PGRP_sf"/>
</dbReference>
<dbReference type="SMART" id="SM00701">
    <property type="entry name" value="PGRP"/>
    <property type="match status" value="1"/>
</dbReference>
<dbReference type="SUPFAM" id="SSF55846">
    <property type="entry name" value="N-acetylmuramoyl-L-alanine amidase-like"/>
    <property type="match status" value="1"/>
</dbReference>
<proteinExistence type="inferred from homology"/>
<dbReference type="GO" id="GO:0009253">
    <property type="term" value="P:peptidoglycan catabolic process"/>
    <property type="evidence" value="ECO:0007669"/>
    <property type="project" value="InterPro"/>
</dbReference>
<dbReference type="PANTHER" id="PTHR11022:SF41">
    <property type="entry name" value="PEPTIDOGLYCAN-RECOGNITION PROTEIN LC-RELATED"/>
    <property type="match status" value="1"/>
</dbReference>
<evidence type="ECO:0000313" key="5">
    <source>
        <dbReference type="EMBL" id="EMP25219.1"/>
    </source>
</evidence>
<evidence type="ECO:0000256" key="2">
    <source>
        <dbReference type="SAM" id="SignalP"/>
    </source>
</evidence>
<protein>
    <submittedName>
        <fullName evidence="5">Peptidoglycan-recognition protein SC2</fullName>
    </submittedName>
</protein>
<evidence type="ECO:0000259" key="4">
    <source>
        <dbReference type="SMART" id="SM00701"/>
    </source>
</evidence>
<dbReference type="GO" id="GO:0008270">
    <property type="term" value="F:zinc ion binding"/>
    <property type="evidence" value="ECO:0007669"/>
    <property type="project" value="InterPro"/>
</dbReference>
<feature type="chain" id="PRO_5004079495" evidence="2">
    <location>
        <begin position="22"/>
        <end position="143"/>
    </location>
</feature>
<dbReference type="Proteomes" id="UP000031443">
    <property type="component" value="Unassembled WGS sequence"/>
</dbReference>
<dbReference type="eggNOG" id="ENOG502S2KY">
    <property type="taxonomic scope" value="Eukaryota"/>
</dbReference>
<dbReference type="InterPro" id="IPR006619">
    <property type="entry name" value="PGRP_domain_met/bac"/>
</dbReference>
<feature type="domain" description="N-acetylmuramoyl-L-alanine amidase" evidence="3">
    <location>
        <begin position="23"/>
        <end position="137"/>
    </location>
</feature>
<keyword evidence="6" id="KW-1185">Reference proteome</keyword>
<dbReference type="Pfam" id="PF01510">
    <property type="entry name" value="Amidase_2"/>
    <property type="match status" value="1"/>
</dbReference>
<comment type="similarity">
    <text evidence="1">Belongs to the N-acetylmuramoyl-L-alanine amidase 2 family.</text>
</comment>
<name>M7AL80_CHEMY</name>
<dbReference type="InterPro" id="IPR015510">
    <property type="entry name" value="PGRP"/>
</dbReference>
<evidence type="ECO:0000313" key="6">
    <source>
        <dbReference type="Proteomes" id="UP000031443"/>
    </source>
</evidence>